<protein>
    <recommendedName>
        <fullName evidence="9">BOS complex subunit NCLN</fullName>
    </recommendedName>
</protein>
<dbReference type="GO" id="GO:0009966">
    <property type="term" value="P:regulation of signal transduction"/>
    <property type="evidence" value="ECO:0007669"/>
    <property type="project" value="InterPro"/>
</dbReference>
<evidence type="ECO:0000256" key="5">
    <source>
        <dbReference type="ARBA" id="ARBA00022824"/>
    </source>
</evidence>
<keyword evidence="8" id="KW-0325">Glycoprotein</keyword>
<dbReference type="Pfam" id="PF04389">
    <property type="entry name" value="Peptidase_M28"/>
    <property type="match status" value="1"/>
</dbReference>
<feature type="domain" description="Peptidase M28" evidence="11">
    <location>
        <begin position="221"/>
        <end position="387"/>
    </location>
</feature>
<reference evidence="13" key="2">
    <citation type="submission" date="2016-11" db="UniProtKB">
        <authorList>
            <consortium name="WormBaseParasite"/>
        </authorList>
    </citation>
    <scope>IDENTIFICATION</scope>
</reference>
<proteinExistence type="inferred from homology"/>
<dbReference type="eggNOG" id="KOG2526">
    <property type="taxonomic scope" value="Eukaryota"/>
</dbReference>
<evidence type="ECO:0000256" key="7">
    <source>
        <dbReference type="ARBA" id="ARBA00023136"/>
    </source>
</evidence>
<evidence type="ECO:0000256" key="3">
    <source>
        <dbReference type="ARBA" id="ARBA00022692"/>
    </source>
</evidence>
<keyword evidence="6 10" id="KW-1133">Transmembrane helix</keyword>
<dbReference type="CDD" id="cd03882">
    <property type="entry name" value="M28_nicalin_like"/>
    <property type="match status" value="1"/>
</dbReference>
<evidence type="ECO:0000256" key="6">
    <source>
        <dbReference type="ARBA" id="ARBA00022989"/>
    </source>
</evidence>
<dbReference type="InterPro" id="IPR007484">
    <property type="entry name" value="Peptidase_M28"/>
</dbReference>
<evidence type="ECO:0000313" key="12">
    <source>
        <dbReference type="Proteomes" id="UP000095285"/>
    </source>
</evidence>
<dbReference type="STRING" id="7209.A0A1I7W536"/>
<keyword evidence="4" id="KW-0732">Signal</keyword>
<evidence type="ECO:0000256" key="2">
    <source>
        <dbReference type="ARBA" id="ARBA00007717"/>
    </source>
</evidence>
<dbReference type="WBParaSite" id="EN70_9775">
    <property type="protein sequence ID" value="EN70_9775"/>
    <property type="gene ID" value="EN70_9775"/>
</dbReference>
<keyword evidence="3 10" id="KW-0812">Transmembrane</keyword>
<dbReference type="Proteomes" id="UP000095285">
    <property type="component" value="Unassembled WGS sequence"/>
</dbReference>
<evidence type="ECO:0000256" key="1">
    <source>
        <dbReference type="ARBA" id="ARBA00004389"/>
    </source>
</evidence>
<dbReference type="GO" id="GO:0005789">
    <property type="term" value="C:endoplasmic reticulum membrane"/>
    <property type="evidence" value="ECO:0007669"/>
    <property type="project" value="UniProtKB-SubCell"/>
</dbReference>
<dbReference type="InterPro" id="IPR016574">
    <property type="entry name" value="Nicalin"/>
</dbReference>
<evidence type="ECO:0000313" key="13">
    <source>
        <dbReference type="WBParaSite" id="EN70_9775"/>
    </source>
</evidence>
<evidence type="ECO:0000256" key="8">
    <source>
        <dbReference type="ARBA" id="ARBA00023180"/>
    </source>
</evidence>
<comment type="similarity">
    <text evidence="2">Belongs to the nicastrin family.</text>
</comment>
<dbReference type="SUPFAM" id="SSF53187">
    <property type="entry name" value="Zn-dependent exopeptidases"/>
    <property type="match status" value="1"/>
</dbReference>
<sequence length="569" mass="63214">MREMACKHFVFGIDLEVSCIVLFTHQEMLDEFLDELRSPMMFVYVSMLLTWCMASSSQLGDSVELEFKAYRLQQYDIVGTPHGSRSWQVIYEAVSLDSNVLRRCLVVNWRDLLGRDLQALFSQAFGAVLIVLPANLDTLTPSTKAKLVSLEKSLLYLNTDIAVYVVHQQPELQALVAEVTAFSKRSPTAFQQLLNAISANIFQFSSSVSVSNNIVIPKSANVIGHLWSTDRKSPLIVVVAHYDSHSAVPGLAIGADANGSGVAALLELLAIFSRFYGSNTMKPKYNMMFLLTAGGKFNYQGSRQWLEEHIDKQTETNIELVICLDSVGKDGSLIAHVSKMPAETSPVGRFFLLLKDATPPNRTVEIVSKKINLNADVLAWEHERFSIQRLPALTLSHFKSHTDSGRNSFLDILSQIEMEVLEANVRTIGEALLVYVLNLPNTKCAHEENFSTCSILAPGDVNKKRLSNWLQQFGSKSRPMAAGSDWLVANLMDTVIRYTSGQTVVEPVSVAEVSLYGVLEDRLMAHRAKPAVFELLLAAVITLYLSTLYFVAPVLQTSVEVVLVKFKKL</sequence>
<name>A0A1I7W536_LOALO</name>
<comment type="subcellular location">
    <subcellularLocation>
        <location evidence="1">Endoplasmic reticulum membrane</location>
        <topology evidence="1">Single-pass membrane protein</topology>
    </subcellularLocation>
</comment>
<keyword evidence="12" id="KW-1185">Reference proteome</keyword>
<keyword evidence="7 10" id="KW-0472">Membrane</keyword>
<reference evidence="12" key="1">
    <citation type="submission" date="2012-04" db="EMBL/GenBank/DDBJ databases">
        <title>The Genome Sequence of Loa loa.</title>
        <authorList>
            <consortium name="The Broad Institute Genome Sequencing Platform"/>
            <consortium name="Broad Institute Genome Sequencing Center for Infectious Disease"/>
            <person name="Nutman T.B."/>
            <person name="Fink D.L."/>
            <person name="Russ C."/>
            <person name="Young S."/>
            <person name="Zeng Q."/>
            <person name="Gargeya S."/>
            <person name="Alvarado L."/>
            <person name="Berlin A."/>
            <person name="Chapman S.B."/>
            <person name="Chen Z."/>
            <person name="Freedman E."/>
            <person name="Gellesch M."/>
            <person name="Goldberg J."/>
            <person name="Griggs A."/>
            <person name="Gujja S."/>
            <person name="Heilman E.R."/>
            <person name="Heiman D."/>
            <person name="Howarth C."/>
            <person name="Mehta T."/>
            <person name="Neiman D."/>
            <person name="Pearson M."/>
            <person name="Roberts A."/>
            <person name="Saif S."/>
            <person name="Shea T."/>
            <person name="Shenoy N."/>
            <person name="Sisk P."/>
            <person name="Stolte C."/>
            <person name="Sykes S."/>
            <person name="White J."/>
            <person name="Yandava C."/>
            <person name="Haas B."/>
            <person name="Henn M.R."/>
            <person name="Nusbaum C."/>
            <person name="Birren B."/>
        </authorList>
    </citation>
    <scope>NUCLEOTIDE SEQUENCE [LARGE SCALE GENOMIC DNA]</scope>
</reference>
<evidence type="ECO:0000256" key="4">
    <source>
        <dbReference type="ARBA" id="ARBA00022729"/>
    </source>
</evidence>
<dbReference type="Gene3D" id="3.40.630.10">
    <property type="entry name" value="Zn peptidases"/>
    <property type="match status" value="1"/>
</dbReference>
<accession>A0A1I7W536</accession>
<keyword evidence="5" id="KW-0256">Endoplasmic reticulum</keyword>
<dbReference type="AlphaFoldDB" id="A0A1I7W536"/>
<evidence type="ECO:0000259" key="11">
    <source>
        <dbReference type="Pfam" id="PF04389"/>
    </source>
</evidence>
<dbReference type="PANTHER" id="PTHR31826">
    <property type="entry name" value="NICALIN"/>
    <property type="match status" value="1"/>
</dbReference>
<evidence type="ECO:0000256" key="9">
    <source>
        <dbReference type="ARBA" id="ARBA00034873"/>
    </source>
</evidence>
<feature type="transmembrane region" description="Helical" evidence="10">
    <location>
        <begin position="531"/>
        <end position="552"/>
    </location>
</feature>
<organism evidence="12 13">
    <name type="scientific">Loa loa</name>
    <name type="common">Eye worm</name>
    <name type="synonym">Filaria loa</name>
    <dbReference type="NCBI Taxonomy" id="7209"/>
    <lineage>
        <taxon>Eukaryota</taxon>
        <taxon>Metazoa</taxon>
        <taxon>Ecdysozoa</taxon>
        <taxon>Nematoda</taxon>
        <taxon>Chromadorea</taxon>
        <taxon>Rhabditida</taxon>
        <taxon>Spirurina</taxon>
        <taxon>Spiruromorpha</taxon>
        <taxon>Filarioidea</taxon>
        <taxon>Onchocercidae</taxon>
        <taxon>Loa</taxon>
    </lineage>
</organism>
<evidence type="ECO:0000256" key="10">
    <source>
        <dbReference type="SAM" id="Phobius"/>
    </source>
</evidence>